<evidence type="ECO:0000256" key="1">
    <source>
        <dbReference type="ARBA" id="ARBA00006599"/>
    </source>
</evidence>
<gene>
    <name evidence="5" type="ORF">GCM10008956_06450</name>
</gene>
<evidence type="ECO:0000256" key="2">
    <source>
        <dbReference type="ARBA" id="ARBA00022746"/>
    </source>
</evidence>
<organism evidence="5 6">
    <name type="scientific">Deinococcus arenae</name>
    <dbReference type="NCBI Taxonomy" id="1452751"/>
    <lineage>
        <taxon>Bacteria</taxon>
        <taxon>Thermotogati</taxon>
        <taxon>Deinococcota</taxon>
        <taxon>Deinococci</taxon>
        <taxon>Deinococcales</taxon>
        <taxon>Deinococcaceae</taxon>
        <taxon>Deinococcus</taxon>
    </lineage>
</organism>
<feature type="region of interest" description="Disordered" evidence="4">
    <location>
        <begin position="411"/>
        <end position="485"/>
    </location>
</feature>
<feature type="compositionally biased region" description="Polar residues" evidence="4">
    <location>
        <begin position="438"/>
        <end position="449"/>
    </location>
</feature>
<accession>A0A8H9GKG4</accession>
<comment type="caution">
    <text evidence="5">The sequence shown here is derived from an EMBL/GenBank/DDBJ whole genome shotgun (WGS) entry which is preliminary data.</text>
</comment>
<evidence type="ECO:0000256" key="3">
    <source>
        <dbReference type="ARBA" id="ARBA00023027"/>
    </source>
</evidence>
<dbReference type="RefSeq" id="WP_110830109.1">
    <property type="nucleotide sequence ID" value="NZ_BMQG01000002.1"/>
</dbReference>
<dbReference type="PRINTS" id="PR00420">
    <property type="entry name" value="RNGMNOXGNASE"/>
</dbReference>
<dbReference type="InterPro" id="IPR036188">
    <property type="entry name" value="FAD/NAD-bd_sf"/>
</dbReference>
<evidence type="ECO:0000256" key="4">
    <source>
        <dbReference type="SAM" id="MobiDB-lite"/>
    </source>
</evidence>
<reference evidence="6" key="1">
    <citation type="journal article" date="2019" name="Int. J. Syst. Evol. Microbiol.">
        <title>The Global Catalogue of Microorganisms (GCM) 10K type strain sequencing project: providing services to taxonomists for standard genome sequencing and annotation.</title>
        <authorList>
            <consortium name="The Broad Institute Genomics Platform"/>
            <consortium name="The Broad Institute Genome Sequencing Center for Infectious Disease"/>
            <person name="Wu L."/>
            <person name="Ma J."/>
        </authorList>
    </citation>
    <scope>NUCLEOTIDE SEQUENCE [LARGE SCALE GENOMIC DNA]</scope>
    <source>
        <strain evidence="6">JCM 31047</strain>
    </source>
</reference>
<keyword evidence="2" id="KW-0125">Carotenoid biosynthesis</keyword>
<dbReference type="PANTHER" id="PTHR39757:SF5">
    <property type="entry name" value="OS02G0190600 PROTEIN"/>
    <property type="match status" value="1"/>
</dbReference>
<protein>
    <submittedName>
        <fullName evidence="5">Putative carotenoid cyclase</fullName>
    </submittedName>
</protein>
<keyword evidence="6" id="KW-1185">Reference proteome</keyword>
<dbReference type="GO" id="GO:0016860">
    <property type="term" value="F:intramolecular oxidoreductase activity"/>
    <property type="evidence" value="ECO:0007669"/>
    <property type="project" value="UniProtKB-ARBA"/>
</dbReference>
<evidence type="ECO:0000313" key="6">
    <source>
        <dbReference type="Proteomes" id="UP000600547"/>
    </source>
</evidence>
<dbReference type="SUPFAM" id="SSF51905">
    <property type="entry name" value="FAD/NAD(P)-binding domain"/>
    <property type="match status" value="1"/>
</dbReference>
<dbReference type="GO" id="GO:0016705">
    <property type="term" value="F:oxidoreductase activity, acting on paired donors, with incorporation or reduction of molecular oxygen"/>
    <property type="evidence" value="ECO:0007669"/>
    <property type="project" value="InterPro"/>
</dbReference>
<dbReference type="Pfam" id="PF05834">
    <property type="entry name" value="Lycopene_cycl"/>
    <property type="match status" value="1"/>
</dbReference>
<evidence type="ECO:0000313" key="5">
    <source>
        <dbReference type="EMBL" id="GGM32915.1"/>
    </source>
</evidence>
<dbReference type="EMBL" id="BMQG01000002">
    <property type="protein sequence ID" value="GGM32915.1"/>
    <property type="molecule type" value="Genomic_DNA"/>
</dbReference>
<comment type="similarity">
    <text evidence="1">Belongs to the lycopene cyclase family.</text>
</comment>
<proteinExistence type="inferred from homology"/>
<name>A0A8H9GKG4_9DEIO</name>
<dbReference type="NCBIfam" id="TIGR01790">
    <property type="entry name" value="carotene-cycl"/>
    <property type="match status" value="1"/>
</dbReference>
<keyword evidence="3" id="KW-0520">NAD</keyword>
<dbReference type="Proteomes" id="UP000600547">
    <property type="component" value="Unassembled WGS sequence"/>
</dbReference>
<dbReference type="AlphaFoldDB" id="A0A8H9GKG4"/>
<feature type="compositionally biased region" description="Polar residues" evidence="4">
    <location>
        <begin position="458"/>
        <end position="470"/>
    </location>
</feature>
<dbReference type="GO" id="GO:0016117">
    <property type="term" value="P:carotenoid biosynthetic process"/>
    <property type="evidence" value="ECO:0007669"/>
    <property type="project" value="UniProtKB-KW"/>
</dbReference>
<dbReference type="InterPro" id="IPR010108">
    <property type="entry name" value="Lycopene_cyclase_b/e"/>
</dbReference>
<dbReference type="PANTHER" id="PTHR39757">
    <property type="match status" value="1"/>
</dbReference>
<sequence>MPAPATPAATDALIVGAGPAALALAAELRARHLSVRIVAPHAPQAFPATYGAWLDALPAWAQACAAHVWTDVRVYTGPQPTPLLRPYALLDNTRFLHALLDRAAGPDRAGADWTLGTVTHAVPASPHWTVHTREGATLRARFVVDAAGHTGSLRRPRHPGGAALQTAYGLTARFERPPSAPGAMVWMDYRAPHGPGETPTFLYAMHLGGDTYFVEETSLIARPAPTRAALRARLHERLRAQGTPPGEILHEEWVAFPMNAAAPDPHGPLAFGAAGGMVHPISGFQVAGALRAAPLVAQAAAGALRAGRDPHAAAWAALWPPERRAAREVHLLGVQALLNLPPGQLAPFFRAFFALPPAAWHAFLDPDTPPGALARTMLRLFAALPGRTRVPLARAALATPGVSGRALRAAMNAPTASAHPGPRPARQAVGMSDDTRTEQAASSEQTENAVLNREDLNQSETIESGMQGATGNADANGLDPDADLGERVEELRENLRPLTGQD</sequence>
<dbReference type="Gene3D" id="3.50.50.60">
    <property type="entry name" value="FAD/NAD(P)-binding domain"/>
    <property type="match status" value="1"/>
</dbReference>